<dbReference type="EMBL" id="JAGDFM010000190">
    <property type="protein sequence ID" value="KAG7382997.1"/>
    <property type="molecule type" value="Genomic_DNA"/>
</dbReference>
<proteinExistence type="predicted"/>
<gene>
    <name evidence="2" type="primary">FDH1_1</name>
    <name evidence="2" type="ORF">PHYPSEUDO_004176</name>
</gene>
<dbReference type="OrthoDB" id="113712at2759"/>
<reference evidence="2" key="1">
    <citation type="submission" date="2021-02" db="EMBL/GenBank/DDBJ databases">
        <authorList>
            <person name="Palmer J.M."/>
        </authorList>
    </citation>
    <scope>NUCLEOTIDE SEQUENCE</scope>
    <source>
        <strain evidence="2">SCRP734</strain>
    </source>
</reference>
<evidence type="ECO:0000256" key="1">
    <source>
        <dbReference type="SAM" id="MobiDB-lite"/>
    </source>
</evidence>
<feature type="compositionally biased region" description="Basic residues" evidence="1">
    <location>
        <begin position="40"/>
        <end position="50"/>
    </location>
</feature>
<dbReference type="AlphaFoldDB" id="A0A8T1VNZ4"/>
<keyword evidence="3" id="KW-1185">Reference proteome</keyword>
<feature type="region of interest" description="Disordered" evidence="1">
    <location>
        <begin position="1"/>
        <end position="50"/>
    </location>
</feature>
<name>A0A8T1VNZ4_9STRA</name>
<organism evidence="2 3">
    <name type="scientific">Phytophthora pseudosyringae</name>
    <dbReference type="NCBI Taxonomy" id="221518"/>
    <lineage>
        <taxon>Eukaryota</taxon>
        <taxon>Sar</taxon>
        <taxon>Stramenopiles</taxon>
        <taxon>Oomycota</taxon>
        <taxon>Peronosporomycetes</taxon>
        <taxon>Peronosporales</taxon>
        <taxon>Peronosporaceae</taxon>
        <taxon>Phytophthora</taxon>
    </lineage>
</organism>
<sequence>MPPTTAALPGKKRRSPPHPQDERDSDTSEHEGGTEEVTHKRQRGYRKASHALRKEEIGRLRLETAQLQSQMRKLQQRAFAPASDEEAGGDKKLSASVLQNIVKKQQSTFVDIQATMSGYAACSIQCGSPIQRVIVLPNDELSRRSVLRSMKTLKLKDARRFMSRRLLHLNPLNTLSEERRFENDEGDYWAVRFTTSQFESARSVKQVFDLVVYFLSNSEISISEKVGHLTVREDDDNGEPGIAQHRLVSTTGKGLHMESNTVNFYEYHEAGTSSEDAYGLIVSEFVDEDERHPYRPKTRIRKDANVVMEVRAYTRRPRIMIIDDQSLQQEKVVVLTLWSHSRLRRPNFPVPEHAWHELCENMDRWSQNMHKTIMETLDPAI</sequence>
<feature type="compositionally biased region" description="Basic and acidic residues" evidence="1">
    <location>
        <begin position="19"/>
        <end position="39"/>
    </location>
</feature>
<dbReference type="Proteomes" id="UP000694044">
    <property type="component" value="Unassembled WGS sequence"/>
</dbReference>
<evidence type="ECO:0000313" key="2">
    <source>
        <dbReference type="EMBL" id="KAG7382997.1"/>
    </source>
</evidence>
<comment type="caution">
    <text evidence="2">The sequence shown here is derived from an EMBL/GenBank/DDBJ whole genome shotgun (WGS) entry which is preliminary data.</text>
</comment>
<evidence type="ECO:0000313" key="3">
    <source>
        <dbReference type="Proteomes" id="UP000694044"/>
    </source>
</evidence>
<protein>
    <submittedName>
        <fullName evidence="2">Formate dehydrogenase (NAD+)</fullName>
    </submittedName>
</protein>
<accession>A0A8T1VNZ4</accession>